<name>A0ABS3THB2_9BACT</name>
<evidence type="ECO:0000313" key="9">
    <source>
        <dbReference type="EMBL" id="MBO3272100.1"/>
    </source>
</evidence>
<feature type="transmembrane region" description="Helical" evidence="6">
    <location>
        <begin position="282"/>
        <end position="302"/>
    </location>
</feature>
<dbReference type="RefSeq" id="WP_208308370.1">
    <property type="nucleotide sequence ID" value="NZ_JAGETX010000009.1"/>
</dbReference>
<feature type="transmembrane region" description="Helical" evidence="6">
    <location>
        <begin position="461"/>
        <end position="480"/>
    </location>
</feature>
<feature type="domain" description="NADH-Ubiquinone oxidoreductase (complex I) chain 5 N-terminal" evidence="8">
    <location>
        <begin position="64"/>
        <end position="99"/>
    </location>
</feature>
<dbReference type="Pfam" id="PF00662">
    <property type="entry name" value="Proton_antipo_N"/>
    <property type="match status" value="1"/>
</dbReference>
<accession>A0ABS3THB2</accession>
<feature type="transmembrane region" description="Helical" evidence="6">
    <location>
        <begin position="100"/>
        <end position="117"/>
    </location>
</feature>
<feature type="transmembrane region" description="Helical" evidence="6">
    <location>
        <begin position="189"/>
        <end position="205"/>
    </location>
</feature>
<proteinExistence type="predicted"/>
<dbReference type="Proteomes" id="UP000670527">
    <property type="component" value="Unassembled WGS sequence"/>
</dbReference>
<evidence type="ECO:0000256" key="3">
    <source>
        <dbReference type="ARBA" id="ARBA00022989"/>
    </source>
</evidence>
<dbReference type="PRINTS" id="PR01434">
    <property type="entry name" value="NADHDHGNASE5"/>
</dbReference>
<evidence type="ECO:0000259" key="7">
    <source>
        <dbReference type="Pfam" id="PF00361"/>
    </source>
</evidence>
<dbReference type="PANTHER" id="PTHR42829">
    <property type="entry name" value="NADH-UBIQUINONE OXIDOREDUCTASE CHAIN 5"/>
    <property type="match status" value="1"/>
</dbReference>
<evidence type="ECO:0000256" key="5">
    <source>
        <dbReference type="RuleBase" id="RU000320"/>
    </source>
</evidence>
<comment type="caution">
    <text evidence="9">The sequence shown here is derived from an EMBL/GenBank/DDBJ whole genome shotgun (WGS) entry which is preliminary data.</text>
</comment>
<organism evidence="9 10">
    <name type="scientific">Hymenobacter defluvii</name>
    <dbReference type="NCBI Taxonomy" id="2054411"/>
    <lineage>
        <taxon>Bacteria</taxon>
        <taxon>Pseudomonadati</taxon>
        <taxon>Bacteroidota</taxon>
        <taxon>Cytophagia</taxon>
        <taxon>Cytophagales</taxon>
        <taxon>Hymenobacteraceae</taxon>
        <taxon>Hymenobacter</taxon>
    </lineage>
</organism>
<dbReference type="InterPro" id="IPR001750">
    <property type="entry name" value="ND/Mrp_TM"/>
</dbReference>
<keyword evidence="10" id="KW-1185">Reference proteome</keyword>
<gene>
    <name evidence="9" type="ORF">J4D97_15675</name>
</gene>
<sequence length="652" mass="67501">MMALLLLAPLLAALLIVVLRRWPAALGLAGSLGCLVGAGGLLWQVRHHPVVRFPLPGLPGLPYGLGATPFTALLAVIVAMVALLIFVYARGYMAHERGKVWFWASMSLFVAAMQLLVLSADWLLFVTGWELMGLASFLLIATWHWEDKARQGAVKAFLLTRFTDLGLYLGIIIILLQSGTSLIQAERGPAIPLVGALALLLAVMGKSAQVPFQSWLAGAMAGPTPVSALLHSATMVAAGVVLLLRAYPLLPPASLPYIGAVGGATIVLTGLTALCSNDIKQLLAASTSSQLGFMLVALAAGFPGAAVGHLFAHAFMKSSLFLSAGLFQHQNESTLFARISGSGRTAPVALAGWALAGLALAGVPPLVGYWSKDAILAAGLGAGNPAWYFGVAAGGALLTALYIGRSLGLLWRGPARPAAAAAGLGLMRAGLLGLVGFVVVVGFFLADVLRFVGYALPEARAAQLTGLTAAALGLGLGWFLRAADFEMPVLRFVQDNYPIGGGFPALVGRPTLALAAACGRFDEYLHGQVVGLGGAVLALAGRGRQADTRLRQAASAVGPATLALAAHARRADTRLWQAAAGVGTATVALAARARRADAGLSAAVQGLAGAFRQAGQLSRPVQSGLVHRELLWTMLGVLALVAALFISLFRWF</sequence>
<dbReference type="InterPro" id="IPR001516">
    <property type="entry name" value="Proton_antipo_N"/>
</dbReference>
<reference evidence="9 10" key="1">
    <citation type="submission" date="2021-03" db="EMBL/GenBank/DDBJ databases">
        <authorList>
            <person name="Kim M.K."/>
        </authorList>
    </citation>
    <scope>NUCLEOTIDE SEQUENCE [LARGE SCALE GENOMIC DNA]</scope>
    <source>
        <strain evidence="9 10">BT507</strain>
    </source>
</reference>
<keyword evidence="2 5" id="KW-0812">Transmembrane</keyword>
<protein>
    <submittedName>
        <fullName evidence="9">NADH-quinone oxidoreductase subunit L</fullName>
    </submittedName>
</protein>
<feature type="transmembrane region" description="Helical" evidence="6">
    <location>
        <begin position="61"/>
        <end position="88"/>
    </location>
</feature>
<dbReference type="PANTHER" id="PTHR42829:SF2">
    <property type="entry name" value="NADH-UBIQUINONE OXIDOREDUCTASE CHAIN 5"/>
    <property type="match status" value="1"/>
</dbReference>
<feature type="transmembrane region" description="Helical" evidence="6">
    <location>
        <begin position="630"/>
        <end position="651"/>
    </location>
</feature>
<dbReference type="EMBL" id="JAGETX010000009">
    <property type="protein sequence ID" value="MBO3272100.1"/>
    <property type="molecule type" value="Genomic_DNA"/>
</dbReference>
<evidence type="ECO:0000256" key="2">
    <source>
        <dbReference type="ARBA" id="ARBA00022692"/>
    </source>
</evidence>
<feature type="transmembrane region" description="Helical" evidence="6">
    <location>
        <begin position="226"/>
        <end position="248"/>
    </location>
</feature>
<evidence type="ECO:0000259" key="8">
    <source>
        <dbReference type="Pfam" id="PF00662"/>
    </source>
</evidence>
<keyword evidence="4 6" id="KW-0472">Membrane</keyword>
<feature type="transmembrane region" description="Helical" evidence="6">
    <location>
        <begin position="308"/>
        <end position="327"/>
    </location>
</feature>
<feature type="transmembrane region" description="Helical" evidence="6">
    <location>
        <begin position="165"/>
        <end position="183"/>
    </location>
</feature>
<keyword evidence="3 6" id="KW-1133">Transmembrane helix</keyword>
<evidence type="ECO:0000256" key="1">
    <source>
        <dbReference type="ARBA" id="ARBA00004127"/>
    </source>
</evidence>
<comment type="subcellular location">
    <subcellularLocation>
        <location evidence="1">Endomembrane system</location>
        <topology evidence="1">Multi-pass membrane protein</topology>
    </subcellularLocation>
    <subcellularLocation>
        <location evidence="5">Membrane</location>
        <topology evidence="5">Multi-pass membrane protein</topology>
    </subcellularLocation>
</comment>
<evidence type="ECO:0000256" key="4">
    <source>
        <dbReference type="ARBA" id="ARBA00023136"/>
    </source>
</evidence>
<evidence type="ECO:0000256" key="6">
    <source>
        <dbReference type="SAM" id="Phobius"/>
    </source>
</evidence>
<feature type="domain" description="NADH:quinone oxidoreductase/Mrp antiporter transmembrane" evidence="7">
    <location>
        <begin position="119"/>
        <end position="385"/>
    </location>
</feature>
<feature type="transmembrane region" description="Helical" evidence="6">
    <location>
        <begin position="348"/>
        <end position="367"/>
    </location>
</feature>
<feature type="transmembrane region" description="Helical" evidence="6">
    <location>
        <begin position="123"/>
        <end position="145"/>
    </location>
</feature>
<dbReference type="Pfam" id="PF00361">
    <property type="entry name" value="Proton_antipo_M"/>
    <property type="match status" value="1"/>
</dbReference>
<feature type="transmembrane region" description="Helical" evidence="6">
    <location>
        <begin position="425"/>
        <end position="446"/>
    </location>
</feature>
<dbReference type="InterPro" id="IPR003945">
    <property type="entry name" value="NU5C-like"/>
</dbReference>
<evidence type="ECO:0000313" key="10">
    <source>
        <dbReference type="Proteomes" id="UP000670527"/>
    </source>
</evidence>
<feature type="transmembrane region" description="Helical" evidence="6">
    <location>
        <begin position="254"/>
        <end position="275"/>
    </location>
</feature>
<feature type="transmembrane region" description="Helical" evidence="6">
    <location>
        <begin position="387"/>
        <end position="404"/>
    </location>
</feature>